<evidence type="ECO:0000259" key="1">
    <source>
        <dbReference type="PROSITE" id="PS50404"/>
    </source>
</evidence>
<keyword evidence="4" id="KW-1185">Reference proteome</keyword>
<feature type="domain" description="GST N-terminal" evidence="1">
    <location>
        <begin position="1"/>
        <end position="81"/>
    </location>
</feature>
<comment type="caution">
    <text evidence="3">The sequence shown here is derived from an EMBL/GenBank/DDBJ whole genome shotgun (WGS) entry which is preliminary data.</text>
</comment>
<dbReference type="SFLD" id="SFLDG00358">
    <property type="entry name" value="Main_(cytGST)"/>
    <property type="match status" value="1"/>
</dbReference>
<evidence type="ECO:0000259" key="2">
    <source>
        <dbReference type="PROSITE" id="PS50405"/>
    </source>
</evidence>
<reference evidence="3 4" key="1">
    <citation type="submission" date="2019-12" db="EMBL/GenBank/DDBJ databases">
        <authorList>
            <person name="Li M."/>
        </authorList>
    </citation>
    <scope>NUCLEOTIDE SEQUENCE [LARGE SCALE GENOMIC DNA]</scope>
    <source>
        <strain evidence="3 4">GBMRC 2046</strain>
    </source>
</reference>
<evidence type="ECO:0000313" key="4">
    <source>
        <dbReference type="Proteomes" id="UP000433101"/>
    </source>
</evidence>
<dbReference type="InterPro" id="IPR036282">
    <property type="entry name" value="Glutathione-S-Trfase_C_sf"/>
</dbReference>
<dbReference type="PROSITE" id="PS50404">
    <property type="entry name" value="GST_NTER"/>
    <property type="match status" value="1"/>
</dbReference>
<dbReference type="PANTHER" id="PTHR44051:SF8">
    <property type="entry name" value="GLUTATHIONE S-TRANSFERASE GSTA"/>
    <property type="match status" value="1"/>
</dbReference>
<dbReference type="PROSITE" id="PS50405">
    <property type="entry name" value="GST_CTER"/>
    <property type="match status" value="1"/>
</dbReference>
<dbReference type="Gene3D" id="3.40.30.10">
    <property type="entry name" value="Glutaredoxin"/>
    <property type="match status" value="1"/>
</dbReference>
<dbReference type="InterPro" id="IPR036249">
    <property type="entry name" value="Thioredoxin-like_sf"/>
</dbReference>
<accession>A0A7X3SA37</accession>
<organism evidence="3 4">
    <name type="scientific">Stappia sediminis</name>
    <dbReference type="NCBI Taxonomy" id="2692190"/>
    <lineage>
        <taxon>Bacteria</taxon>
        <taxon>Pseudomonadati</taxon>
        <taxon>Pseudomonadota</taxon>
        <taxon>Alphaproteobacteria</taxon>
        <taxon>Hyphomicrobiales</taxon>
        <taxon>Stappiaceae</taxon>
        <taxon>Stappia</taxon>
    </lineage>
</organism>
<dbReference type="AlphaFoldDB" id="A0A7X3SA37"/>
<dbReference type="InterPro" id="IPR004045">
    <property type="entry name" value="Glutathione_S-Trfase_N"/>
</dbReference>
<keyword evidence="3" id="KW-0808">Transferase</keyword>
<dbReference type="InterPro" id="IPR040079">
    <property type="entry name" value="Glutathione_S-Trfase"/>
</dbReference>
<dbReference type="InterPro" id="IPR034345">
    <property type="entry name" value="Gtt2-like_N"/>
</dbReference>
<dbReference type="InterPro" id="IPR034346">
    <property type="entry name" value="Gtt2-like_C"/>
</dbReference>
<dbReference type="SUPFAM" id="SSF47616">
    <property type="entry name" value="GST C-terminal domain-like"/>
    <property type="match status" value="1"/>
</dbReference>
<feature type="domain" description="GST C-terminal" evidence="2">
    <location>
        <begin position="86"/>
        <end position="203"/>
    </location>
</feature>
<dbReference type="Pfam" id="PF00043">
    <property type="entry name" value="GST_C"/>
    <property type="match status" value="1"/>
</dbReference>
<gene>
    <name evidence="3" type="ORF">GR183_21085</name>
</gene>
<dbReference type="PANTHER" id="PTHR44051">
    <property type="entry name" value="GLUTATHIONE S-TRANSFERASE-RELATED"/>
    <property type="match status" value="1"/>
</dbReference>
<dbReference type="GO" id="GO:0016740">
    <property type="term" value="F:transferase activity"/>
    <property type="evidence" value="ECO:0007669"/>
    <property type="project" value="UniProtKB-KW"/>
</dbReference>
<dbReference type="InterPro" id="IPR004046">
    <property type="entry name" value="GST_C"/>
</dbReference>
<dbReference type="Proteomes" id="UP000433101">
    <property type="component" value="Unassembled WGS sequence"/>
</dbReference>
<protein>
    <submittedName>
        <fullName evidence="3">Glutathione S-transferase</fullName>
    </submittedName>
</protein>
<dbReference type="Pfam" id="PF13409">
    <property type="entry name" value="GST_N_2"/>
    <property type="match status" value="1"/>
</dbReference>
<sequence>MKLYDTAGAPNPRRVRIFLAEKGIQVPTEQVDIMSKMAKTDAFTTLNPLQRVPVLELDDGTAISESVAICRYFEEMHPEPPLMGRNAVEKAQVEMWNRRAEFGVFAPVAFAFRHSHPAMSELEVPQVREWAEANRPKVLEAFRFFDQVLSDRQFLAGEMFSIADITLLCAVDFARVPKLGIPEDHANLKRWHAEVSARQSAKA</sequence>
<dbReference type="Gene3D" id="1.20.1050.10">
    <property type="match status" value="1"/>
</dbReference>
<evidence type="ECO:0000313" key="3">
    <source>
        <dbReference type="EMBL" id="MXN67410.1"/>
    </source>
</evidence>
<dbReference type="CDD" id="cd03051">
    <property type="entry name" value="GST_N_GTT2_like"/>
    <property type="match status" value="1"/>
</dbReference>
<dbReference type="EMBL" id="WUMV01000010">
    <property type="protein sequence ID" value="MXN67410.1"/>
    <property type="molecule type" value="Genomic_DNA"/>
</dbReference>
<dbReference type="InterPro" id="IPR010987">
    <property type="entry name" value="Glutathione-S-Trfase_C-like"/>
</dbReference>
<dbReference type="CDD" id="cd03182">
    <property type="entry name" value="GST_C_GTT2_like"/>
    <property type="match status" value="1"/>
</dbReference>
<proteinExistence type="predicted"/>
<dbReference type="SFLD" id="SFLDS00019">
    <property type="entry name" value="Glutathione_Transferase_(cytos"/>
    <property type="match status" value="1"/>
</dbReference>
<name>A0A7X3SA37_9HYPH</name>
<dbReference type="SUPFAM" id="SSF52833">
    <property type="entry name" value="Thioredoxin-like"/>
    <property type="match status" value="1"/>
</dbReference>